<reference evidence="6 7" key="1">
    <citation type="submission" date="2018-09" db="EMBL/GenBank/DDBJ databases">
        <authorList>
            <person name="Grouzdev D.S."/>
            <person name="Krutkina M.S."/>
        </authorList>
    </citation>
    <scope>NUCLEOTIDE SEQUENCE [LARGE SCALE GENOMIC DNA]</scope>
    <source>
        <strain evidence="6 7">RmlP001</strain>
    </source>
</reference>
<feature type="binding site" evidence="5">
    <location>
        <position position="29"/>
    </location>
    <ligand>
        <name>substrate</name>
    </ligand>
</feature>
<comment type="caution">
    <text evidence="6">The sequence shown here is derived from an EMBL/GenBank/DDBJ whole genome shotgun (WGS) entry which is preliminary data.</text>
</comment>
<evidence type="ECO:0000256" key="1">
    <source>
        <dbReference type="ARBA" id="ARBA00022490"/>
    </source>
</evidence>
<evidence type="ECO:0000313" key="6">
    <source>
        <dbReference type="EMBL" id="RYB02994.1"/>
    </source>
</evidence>
<evidence type="ECO:0000256" key="5">
    <source>
        <dbReference type="HAMAP-Rule" id="MF_01663"/>
    </source>
</evidence>
<name>A0A4Q2RBC9_9HYPH</name>
<dbReference type="EC" id="5.1.3.32" evidence="5"/>
<keyword evidence="4 5" id="KW-0684">Rhamnose metabolism</keyword>
<comment type="function">
    <text evidence="5">Involved in the anomeric conversion of L-rhamnose.</text>
</comment>
<dbReference type="PANTHER" id="PTHR34389">
    <property type="entry name" value="L-RHAMNOSE MUTAROTASE"/>
    <property type="match status" value="1"/>
</dbReference>
<feature type="binding site" evidence="5">
    <location>
        <position position="52"/>
    </location>
    <ligand>
        <name>substrate</name>
    </ligand>
</feature>
<comment type="similarity">
    <text evidence="5">Belongs to the rhamnose mutarotase family.</text>
</comment>
<dbReference type="Proteomes" id="UP000289411">
    <property type="component" value="Unassembled WGS sequence"/>
</dbReference>
<gene>
    <name evidence="5" type="primary">rhaM</name>
    <name evidence="6" type="ORF">D3272_18120</name>
</gene>
<dbReference type="GO" id="GO:0019301">
    <property type="term" value="P:rhamnose catabolic process"/>
    <property type="evidence" value="ECO:0007669"/>
    <property type="project" value="TreeGrafter"/>
</dbReference>
<dbReference type="Gene3D" id="3.30.70.100">
    <property type="match status" value="1"/>
</dbReference>
<reference evidence="6 7" key="2">
    <citation type="submission" date="2019-02" db="EMBL/GenBank/DDBJ databases">
        <title>'Lichenibacterium ramalinii' gen. nov. sp. nov., 'Lichenibacterium minor' gen. nov. sp. nov.</title>
        <authorList>
            <person name="Pankratov T."/>
        </authorList>
    </citation>
    <scope>NUCLEOTIDE SEQUENCE [LARGE SCALE GENOMIC DNA]</scope>
    <source>
        <strain evidence="6 7">RmlP001</strain>
    </source>
</reference>
<keyword evidence="1 5" id="KW-0963">Cytoplasm</keyword>
<dbReference type="RefSeq" id="WP_129220628.1">
    <property type="nucleotide sequence ID" value="NZ_QYBC01000016.1"/>
</dbReference>
<dbReference type="OrthoDB" id="9799608at2"/>
<dbReference type="InterPro" id="IPR013448">
    <property type="entry name" value="L-rhamnose_mutarotase"/>
</dbReference>
<dbReference type="EMBL" id="QYBC01000016">
    <property type="protein sequence ID" value="RYB02994.1"/>
    <property type="molecule type" value="Genomic_DNA"/>
</dbReference>
<dbReference type="InterPro" id="IPR011008">
    <property type="entry name" value="Dimeric_a/b-barrel"/>
</dbReference>
<dbReference type="PANTHER" id="PTHR34389:SF2">
    <property type="entry name" value="L-RHAMNOSE MUTAROTASE"/>
    <property type="match status" value="1"/>
</dbReference>
<comment type="subunit">
    <text evidence="5">Homodimer.</text>
</comment>
<dbReference type="HAMAP" id="MF_01663">
    <property type="entry name" value="L_rham_rotase"/>
    <property type="match status" value="1"/>
</dbReference>
<comment type="catalytic activity">
    <reaction evidence="5">
        <text>alpha-L-rhamnose = beta-L-rhamnose</text>
        <dbReference type="Rhea" id="RHEA:25584"/>
        <dbReference type="ChEBI" id="CHEBI:27586"/>
        <dbReference type="ChEBI" id="CHEBI:27907"/>
        <dbReference type="EC" id="5.1.3.32"/>
    </reaction>
</comment>
<organism evidence="6 7">
    <name type="scientific">Lichenibacterium ramalinae</name>
    <dbReference type="NCBI Taxonomy" id="2316527"/>
    <lineage>
        <taxon>Bacteria</taxon>
        <taxon>Pseudomonadati</taxon>
        <taxon>Pseudomonadota</taxon>
        <taxon>Alphaproteobacteria</taxon>
        <taxon>Hyphomicrobiales</taxon>
        <taxon>Lichenihabitantaceae</taxon>
        <taxon>Lichenibacterium</taxon>
    </lineage>
</organism>
<proteinExistence type="inferred from homology"/>
<keyword evidence="3 5" id="KW-0119">Carbohydrate metabolism</keyword>
<dbReference type="InterPro" id="IPR008000">
    <property type="entry name" value="Rham/fucose_mutarotase"/>
</dbReference>
<comment type="pathway">
    <text evidence="5">Carbohydrate metabolism; L-rhamnose metabolism.</text>
</comment>
<keyword evidence="7" id="KW-1185">Reference proteome</keyword>
<dbReference type="SUPFAM" id="SSF54909">
    <property type="entry name" value="Dimeric alpha+beta barrel"/>
    <property type="match status" value="1"/>
</dbReference>
<feature type="active site" description="Proton donor" evidence="5">
    <location>
        <position position="33"/>
    </location>
</feature>
<comment type="subcellular location">
    <subcellularLocation>
        <location evidence="5">Cytoplasm</location>
    </subcellularLocation>
</comment>
<evidence type="ECO:0000256" key="4">
    <source>
        <dbReference type="ARBA" id="ARBA00023308"/>
    </source>
</evidence>
<feature type="binding site" evidence="5">
    <location>
        <begin position="87"/>
        <end position="88"/>
    </location>
    <ligand>
        <name>substrate</name>
    </ligand>
</feature>
<keyword evidence="2 5" id="KW-0413">Isomerase</keyword>
<protein>
    <recommendedName>
        <fullName evidence="5">L-rhamnose mutarotase</fullName>
        <ecNumber evidence="5">5.1.3.32</ecNumber>
    </recommendedName>
    <alternativeName>
        <fullName evidence="5">Rhamnose 1-epimerase</fullName>
    </alternativeName>
    <alternativeName>
        <fullName evidence="5">Type-3 mutarotase</fullName>
    </alternativeName>
</protein>
<dbReference type="AlphaFoldDB" id="A0A4Q2RBC9"/>
<dbReference type="GO" id="GO:0062192">
    <property type="term" value="F:L-rhamnose mutarotase activity"/>
    <property type="evidence" value="ECO:0007669"/>
    <property type="project" value="UniProtKB-EC"/>
</dbReference>
<dbReference type="Pfam" id="PF05336">
    <property type="entry name" value="rhaM"/>
    <property type="match status" value="1"/>
</dbReference>
<evidence type="ECO:0000313" key="7">
    <source>
        <dbReference type="Proteomes" id="UP000289411"/>
    </source>
</evidence>
<evidence type="ECO:0000256" key="3">
    <source>
        <dbReference type="ARBA" id="ARBA00023277"/>
    </source>
</evidence>
<sequence>MTAVGPFDTATHEKHAFAMRLHPGRADDYRRRHDALWPELARLLREAGVADYSIHLDPASHTLFAVLWRRRDHAMASLHDHPVMRRWWAHMADLMETEPSGAPTVLPLEPLFHLP</sequence>
<dbReference type="GO" id="GO:0005737">
    <property type="term" value="C:cytoplasm"/>
    <property type="evidence" value="ECO:0007669"/>
    <property type="project" value="UniProtKB-SubCell"/>
</dbReference>
<accession>A0A4Q2RBC9</accession>
<evidence type="ECO:0000256" key="2">
    <source>
        <dbReference type="ARBA" id="ARBA00023235"/>
    </source>
</evidence>
<dbReference type="UniPathway" id="UPA00125"/>